<feature type="region of interest" description="Disordered" evidence="1">
    <location>
        <begin position="1"/>
        <end position="21"/>
    </location>
</feature>
<keyword evidence="2" id="KW-1133">Transmembrane helix</keyword>
<keyword evidence="2" id="KW-0812">Transmembrane</keyword>
<dbReference type="AlphaFoldDB" id="A0A2A6E5R8"/>
<feature type="compositionally biased region" description="Polar residues" evidence="1">
    <location>
        <begin position="1"/>
        <end position="15"/>
    </location>
</feature>
<comment type="caution">
    <text evidence="3">The sequence shown here is derived from an EMBL/GenBank/DDBJ whole genome shotgun (WGS) entry which is preliminary data.</text>
</comment>
<protein>
    <submittedName>
        <fullName evidence="3">Uncharacterized protein</fullName>
    </submittedName>
</protein>
<dbReference type="EMBL" id="NSLJ01000038">
    <property type="protein sequence ID" value="PDP42773.1"/>
    <property type="molecule type" value="Genomic_DNA"/>
</dbReference>
<accession>A0A2A6E5R8</accession>
<evidence type="ECO:0000256" key="1">
    <source>
        <dbReference type="SAM" id="MobiDB-lite"/>
    </source>
</evidence>
<evidence type="ECO:0000313" key="4">
    <source>
        <dbReference type="Proteomes" id="UP000219259"/>
    </source>
</evidence>
<reference evidence="3 4" key="1">
    <citation type="submission" date="2017-09" db="EMBL/GenBank/DDBJ databases">
        <title>Phase variable restriction modification systems are present in the genome sequences of periodontal pathogens Prevotella intermedia, Tannerella forsythia and Porphyromonas gingivalis.</title>
        <authorList>
            <person name="Haigh R.D."/>
            <person name="Crawford L."/>
            <person name="Ralph J."/>
            <person name="Wanford J."/>
            <person name="Vartoukian S.R."/>
            <person name="Hijazib K."/>
            <person name="Wade W."/>
            <person name="Oggioni M.R."/>
        </authorList>
    </citation>
    <scope>NUCLEOTIDE SEQUENCE [LARGE SCALE GENOMIC DNA]</scope>
    <source>
        <strain evidence="3 4">WW11663</strain>
    </source>
</reference>
<evidence type="ECO:0000313" key="3">
    <source>
        <dbReference type="EMBL" id="PDP42773.1"/>
    </source>
</evidence>
<sequence>MLTTDYPTANNTLPQNEKKMPQAYSPASVEVLICLLTVVKALKGRINSAQCRAKRSVGKTGASSAEG</sequence>
<gene>
    <name evidence="3" type="ORF">CLI86_11745</name>
</gene>
<name>A0A2A6E5R8_TANFO</name>
<dbReference type="Proteomes" id="UP000219259">
    <property type="component" value="Unassembled WGS sequence"/>
</dbReference>
<evidence type="ECO:0000256" key="2">
    <source>
        <dbReference type="SAM" id="Phobius"/>
    </source>
</evidence>
<feature type="transmembrane region" description="Helical" evidence="2">
    <location>
        <begin position="23"/>
        <end position="42"/>
    </location>
</feature>
<organism evidence="3 4">
    <name type="scientific">Tannerella forsythia</name>
    <name type="common">Bacteroides forsythus</name>
    <dbReference type="NCBI Taxonomy" id="28112"/>
    <lineage>
        <taxon>Bacteria</taxon>
        <taxon>Pseudomonadati</taxon>
        <taxon>Bacteroidota</taxon>
        <taxon>Bacteroidia</taxon>
        <taxon>Bacteroidales</taxon>
        <taxon>Tannerellaceae</taxon>
        <taxon>Tannerella</taxon>
    </lineage>
</organism>
<keyword evidence="2" id="KW-0472">Membrane</keyword>
<proteinExistence type="predicted"/>